<dbReference type="Gene3D" id="3.30.450.20">
    <property type="entry name" value="PAS domain"/>
    <property type="match status" value="1"/>
</dbReference>
<dbReference type="Pfam" id="PF00512">
    <property type="entry name" value="HisKA"/>
    <property type="match status" value="1"/>
</dbReference>
<evidence type="ECO:0000256" key="1">
    <source>
        <dbReference type="ARBA" id="ARBA00000085"/>
    </source>
</evidence>
<dbReference type="Gene3D" id="6.10.340.10">
    <property type="match status" value="1"/>
</dbReference>
<feature type="domain" description="HAMP" evidence="16">
    <location>
        <begin position="297"/>
        <end position="350"/>
    </location>
</feature>
<evidence type="ECO:0000256" key="4">
    <source>
        <dbReference type="ARBA" id="ARBA00022475"/>
    </source>
</evidence>
<keyword evidence="6" id="KW-0808">Transferase</keyword>
<keyword evidence="10" id="KW-0902">Two-component regulatory system</keyword>
<evidence type="ECO:0000313" key="18">
    <source>
        <dbReference type="Proteomes" id="UP000467371"/>
    </source>
</evidence>
<dbReference type="Proteomes" id="UP000467371">
    <property type="component" value="Chromosome"/>
</dbReference>
<dbReference type="GO" id="GO:0005886">
    <property type="term" value="C:plasma membrane"/>
    <property type="evidence" value="ECO:0007669"/>
    <property type="project" value="UniProtKB-SubCell"/>
</dbReference>
<dbReference type="InterPro" id="IPR000700">
    <property type="entry name" value="PAS-assoc_C"/>
</dbReference>
<dbReference type="FunFam" id="1.10.287.130:FF:000132">
    <property type="entry name" value="Sensory transduction histidine kinase"/>
    <property type="match status" value="1"/>
</dbReference>
<evidence type="ECO:0000256" key="6">
    <source>
        <dbReference type="ARBA" id="ARBA00022679"/>
    </source>
</evidence>
<protein>
    <recommendedName>
        <fullName evidence="3">histidine kinase</fullName>
        <ecNumber evidence="3">2.7.13.3</ecNumber>
    </recommendedName>
</protein>
<dbReference type="EC" id="2.7.13.3" evidence="3"/>
<keyword evidence="8" id="KW-0418">Kinase</keyword>
<dbReference type="Gene3D" id="3.30.565.10">
    <property type="entry name" value="Histidine kinase-like ATPase, C-terminal domain"/>
    <property type="match status" value="1"/>
</dbReference>
<dbReference type="CDD" id="cd00082">
    <property type="entry name" value="HisKA"/>
    <property type="match status" value="1"/>
</dbReference>
<keyword evidence="13" id="KW-1133">Transmembrane helix</keyword>
<dbReference type="SMART" id="SM00388">
    <property type="entry name" value="HisKA"/>
    <property type="match status" value="1"/>
</dbReference>
<dbReference type="Pfam" id="PF08448">
    <property type="entry name" value="PAS_4"/>
    <property type="match status" value="1"/>
</dbReference>
<keyword evidence="9" id="KW-0067">ATP-binding</keyword>
<dbReference type="GO" id="GO:0009927">
    <property type="term" value="F:histidine phosphotransfer kinase activity"/>
    <property type="evidence" value="ECO:0007669"/>
    <property type="project" value="TreeGrafter"/>
</dbReference>
<keyword evidence="5" id="KW-0597">Phosphoprotein</keyword>
<feature type="transmembrane region" description="Helical" evidence="13">
    <location>
        <begin position="275"/>
        <end position="295"/>
    </location>
</feature>
<dbReference type="InterPro" id="IPR000014">
    <property type="entry name" value="PAS"/>
</dbReference>
<dbReference type="SMART" id="SM00387">
    <property type="entry name" value="HATPase_c"/>
    <property type="match status" value="1"/>
</dbReference>
<dbReference type="InterPro" id="IPR003660">
    <property type="entry name" value="HAMP_dom"/>
</dbReference>
<organism evidence="17 18">
    <name type="scientific">Methanosarcina mazei</name>
    <name type="common">Methanosarcina frisia</name>
    <dbReference type="NCBI Taxonomy" id="2209"/>
    <lineage>
        <taxon>Archaea</taxon>
        <taxon>Methanobacteriati</taxon>
        <taxon>Methanobacteriota</taxon>
        <taxon>Stenosarchaea group</taxon>
        <taxon>Methanomicrobia</taxon>
        <taxon>Methanosarcinales</taxon>
        <taxon>Methanosarcinaceae</taxon>
        <taxon>Methanosarcina</taxon>
    </lineage>
</organism>
<keyword evidence="7" id="KW-0547">Nucleotide-binding</keyword>
<dbReference type="CDD" id="cd16922">
    <property type="entry name" value="HATPase_EvgS-ArcB-TorS-like"/>
    <property type="match status" value="1"/>
</dbReference>
<dbReference type="CDD" id="cd00130">
    <property type="entry name" value="PAS"/>
    <property type="match status" value="1"/>
</dbReference>
<feature type="coiled-coil region" evidence="12">
    <location>
        <begin position="331"/>
        <end position="365"/>
    </location>
</feature>
<evidence type="ECO:0000256" key="9">
    <source>
        <dbReference type="ARBA" id="ARBA00022840"/>
    </source>
</evidence>
<evidence type="ECO:0000259" key="16">
    <source>
        <dbReference type="PROSITE" id="PS50885"/>
    </source>
</evidence>
<evidence type="ECO:0000259" key="15">
    <source>
        <dbReference type="PROSITE" id="PS50113"/>
    </source>
</evidence>
<dbReference type="Pfam" id="PF02518">
    <property type="entry name" value="HATPase_c"/>
    <property type="match status" value="1"/>
</dbReference>
<dbReference type="InterPro" id="IPR035965">
    <property type="entry name" value="PAS-like_dom_sf"/>
</dbReference>
<dbReference type="InterPro" id="IPR004358">
    <property type="entry name" value="Sig_transdc_His_kin-like_C"/>
</dbReference>
<dbReference type="InterPro" id="IPR007892">
    <property type="entry name" value="CHASE4"/>
</dbReference>
<dbReference type="SUPFAM" id="SSF55785">
    <property type="entry name" value="PYP-like sensor domain (PAS domain)"/>
    <property type="match status" value="1"/>
</dbReference>
<dbReference type="InterPro" id="IPR003594">
    <property type="entry name" value="HATPase_dom"/>
</dbReference>
<feature type="domain" description="Histidine kinase" evidence="14">
    <location>
        <begin position="493"/>
        <end position="712"/>
    </location>
</feature>
<dbReference type="InterPro" id="IPR036890">
    <property type="entry name" value="HATPase_C_sf"/>
</dbReference>
<evidence type="ECO:0000256" key="5">
    <source>
        <dbReference type="ARBA" id="ARBA00022553"/>
    </source>
</evidence>
<name>A0A6C0VK29_METMZ</name>
<keyword evidence="11 13" id="KW-0472">Membrane</keyword>
<dbReference type="SUPFAM" id="SSF47384">
    <property type="entry name" value="Homodimeric domain of signal transducing histidine kinase"/>
    <property type="match status" value="1"/>
</dbReference>
<dbReference type="PROSITE" id="PS50885">
    <property type="entry name" value="HAMP"/>
    <property type="match status" value="1"/>
</dbReference>
<dbReference type="Gene3D" id="1.10.287.130">
    <property type="match status" value="1"/>
</dbReference>
<dbReference type="PANTHER" id="PTHR43047">
    <property type="entry name" value="TWO-COMPONENT HISTIDINE PROTEIN KINASE"/>
    <property type="match status" value="1"/>
</dbReference>
<keyword evidence="13" id="KW-0812">Transmembrane</keyword>
<evidence type="ECO:0000256" key="12">
    <source>
        <dbReference type="SAM" id="Coils"/>
    </source>
</evidence>
<keyword evidence="12" id="KW-0175">Coiled coil</keyword>
<evidence type="ECO:0000256" key="10">
    <source>
        <dbReference type="ARBA" id="ARBA00023012"/>
    </source>
</evidence>
<dbReference type="FunFam" id="3.30.565.10:FF:000023">
    <property type="entry name" value="PAS domain-containing sensor histidine kinase"/>
    <property type="match status" value="1"/>
</dbReference>
<proteinExistence type="predicted"/>
<dbReference type="EMBL" id="CP042908">
    <property type="protein sequence ID" value="QIB91809.1"/>
    <property type="molecule type" value="Genomic_DNA"/>
</dbReference>
<gene>
    <name evidence="17" type="ORF">FQU78_12880</name>
</gene>
<evidence type="ECO:0000256" key="3">
    <source>
        <dbReference type="ARBA" id="ARBA00012438"/>
    </source>
</evidence>
<dbReference type="InterPro" id="IPR036097">
    <property type="entry name" value="HisK_dim/P_sf"/>
</dbReference>
<keyword evidence="4" id="KW-1003">Cell membrane</keyword>
<dbReference type="PANTHER" id="PTHR43047:SF72">
    <property type="entry name" value="OSMOSENSING HISTIDINE PROTEIN KINASE SLN1"/>
    <property type="match status" value="1"/>
</dbReference>
<evidence type="ECO:0000313" key="17">
    <source>
        <dbReference type="EMBL" id="QIB91809.1"/>
    </source>
</evidence>
<dbReference type="GO" id="GO:0000155">
    <property type="term" value="F:phosphorelay sensor kinase activity"/>
    <property type="evidence" value="ECO:0007669"/>
    <property type="project" value="InterPro"/>
</dbReference>
<dbReference type="PROSITE" id="PS50113">
    <property type="entry name" value="PAC"/>
    <property type="match status" value="1"/>
</dbReference>
<feature type="domain" description="PAC" evidence="15">
    <location>
        <begin position="425"/>
        <end position="476"/>
    </location>
</feature>
<accession>A0A6C0VK29</accession>
<dbReference type="InterPro" id="IPR003661">
    <property type="entry name" value="HisK_dim/P_dom"/>
</dbReference>
<comment type="subcellular location">
    <subcellularLocation>
        <location evidence="2">Cell membrane</location>
    </subcellularLocation>
</comment>
<dbReference type="GO" id="GO:0005524">
    <property type="term" value="F:ATP binding"/>
    <property type="evidence" value="ECO:0007669"/>
    <property type="project" value="UniProtKB-KW"/>
</dbReference>
<comment type="catalytic activity">
    <reaction evidence="1">
        <text>ATP + protein L-histidine = ADP + protein N-phospho-L-histidine.</text>
        <dbReference type="EC" id="2.7.13.3"/>
    </reaction>
</comment>
<sequence>MFGINISKKIFIITLLIFAVLITSFALTYNMQLSNFLTLEEADTLNDVERLQNAIYTQQGYLDNMVQDWACWDDTYRFIEDRNQEYINVNLQNETLAGVKVNIMLFINETGSLVYAKSINFSTVEEKPVPEELLKLVESGQLSIKSEDDVIRGYVLLDEAPMFISCHPILTTKYEGPVKGTLVFGKYFDDGVLSSEENTDSSISILRVDEDLPPDFQGKFQQIIKDPGSTIVEPLSKEVIAGYFGLMDISGKPAVIIRTDFPRILYLNNENTLNYMYFFLLLTGLVTGVGVKFALDNFFVSRLIDIDNFVTKVRSEKDLSRRLPLEGNDELYRLSREINGMLSEIELAEQELKSQEREKKVLLDSLNELTIFVDPDFKIIWANKAALEHMKIDLERAKGMCFKTTPDINGSLFGHMQLEKIFNSGNKESGEFSLENGTYWFVQAVPVTDDSGKIIGILGTFRDITERKAIEKLLQEKQVAEIANRTKSEFLANMSHELRTPLNSIIGFSDLLCDQIYGKLNEKQLKYANNISKSGKHLLNLINDILDLSKVEAGKMELDYREFELTDRLNSVKSLLSPIAARKNIKIEINVDKDLTTICADEARFVQIMYNLVDNAIKFSFENNPVRIEARRKGEFLETTVTDIGIGIKPEDQHKLFQPFSQVAAFSSKKFQGTGLGLSLVKQIVNLHGGYVWFRSIPGEGSTFAFSIPINGNKKD</sequence>
<evidence type="ECO:0000256" key="11">
    <source>
        <dbReference type="ARBA" id="ARBA00023136"/>
    </source>
</evidence>
<evidence type="ECO:0000256" key="13">
    <source>
        <dbReference type="SAM" id="Phobius"/>
    </source>
</evidence>
<dbReference type="PRINTS" id="PR00344">
    <property type="entry name" value="BCTRLSENSOR"/>
</dbReference>
<evidence type="ECO:0000256" key="8">
    <source>
        <dbReference type="ARBA" id="ARBA00022777"/>
    </source>
</evidence>
<evidence type="ECO:0000256" key="2">
    <source>
        <dbReference type="ARBA" id="ARBA00004236"/>
    </source>
</evidence>
<dbReference type="InterPro" id="IPR013656">
    <property type="entry name" value="PAS_4"/>
</dbReference>
<dbReference type="SUPFAM" id="SSF55874">
    <property type="entry name" value="ATPase domain of HSP90 chaperone/DNA topoisomerase II/histidine kinase"/>
    <property type="match status" value="1"/>
</dbReference>
<dbReference type="Pfam" id="PF05228">
    <property type="entry name" value="CHASE4"/>
    <property type="match status" value="1"/>
</dbReference>
<reference evidence="17 18" key="1">
    <citation type="journal article" date="2020" name="Environ. Microbiol. Rep.">
        <title>Redox cycling of Fe(II) and Fe(III) in magnetite accelerates aceticlastic methanogenesis by Methanosarcina mazei.</title>
        <authorList>
            <person name="Wang H."/>
            <person name="Byrne J.M."/>
            <person name="Liu P."/>
            <person name="Liu J."/>
            <person name="Dong X."/>
            <person name="Lu Y."/>
        </authorList>
    </citation>
    <scope>NUCLEOTIDE SEQUENCE [LARGE SCALE GENOMIC DNA]</scope>
    <source>
        <strain evidence="18">zm-15</strain>
    </source>
</reference>
<dbReference type="AlphaFoldDB" id="A0A6C0VK29"/>
<dbReference type="PROSITE" id="PS50109">
    <property type="entry name" value="HIS_KIN"/>
    <property type="match status" value="1"/>
</dbReference>
<dbReference type="CDD" id="cd06225">
    <property type="entry name" value="HAMP"/>
    <property type="match status" value="1"/>
</dbReference>
<evidence type="ECO:0000259" key="14">
    <source>
        <dbReference type="PROSITE" id="PS50109"/>
    </source>
</evidence>
<dbReference type="InterPro" id="IPR005467">
    <property type="entry name" value="His_kinase_dom"/>
</dbReference>
<evidence type="ECO:0000256" key="7">
    <source>
        <dbReference type="ARBA" id="ARBA00022741"/>
    </source>
</evidence>